<keyword evidence="3" id="KW-1185">Reference proteome</keyword>
<feature type="transmembrane region" description="Helical" evidence="1">
    <location>
        <begin position="43"/>
        <end position="62"/>
    </location>
</feature>
<feature type="transmembrane region" description="Helical" evidence="1">
    <location>
        <begin position="12"/>
        <end position="31"/>
    </location>
</feature>
<sequence length="203" mass="22244">MNRSLAQALSVVFHPLLLPTYLFAFILYYMPASMLTLPLESRWVVLCMVVLSTFVIPGLGAYTMVRTGQLDSLEMSKREQRGLPLLFTGVCYTLTAYLLYKVSALDEVFFFIMGLIAVSVFLTYFVSLFWKVSAHSVGMGGALGLLLVLNRLMPDGSITMAIIVVIILSGAVLSARLALHAHTPAQVYTGYGAGFLLTIVIAY</sequence>
<evidence type="ECO:0008006" key="4">
    <source>
        <dbReference type="Google" id="ProtNLM"/>
    </source>
</evidence>
<evidence type="ECO:0000256" key="1">
    <source>
        <dbReference type="SAM" id="Phobius"/>
    </source>
</evidence>
<accession>A0ABS7CQH8</accession>
<keyword evidence="1" id="KW-0812">Transmembrane</keyword>
<proteinExistence type="predicted"/>
<protein>
    <recommendedName>
        <fullName evidence="4">PAP2 superfamily protein</fullName>
    </recommendedName>
</protein>
<keyword evidence="1" id="KW-1133">Transmembrane helix</keyword>
<evidence type="ECO:0000313" key="3">
    <source>
        <dbReference type="Proteomes" id="UP000813018"/>
    </source>
</evidence>
<feature type="transmembrane region" description="Helical" evidence="1">
    <location>
        <begin position="185"/>
        <end position="202"/>
    </location>
</feature>
<comment type="caution">
    <text evidence="2">The sequence shown here is derived from an EMBL/GenBank/DDBJ whole genome shotgun (WGS) entry which is preliminary data.</text>
</comment>
<dbReference type="Proteomes" id="UP000813018">
    <property type="component" value="Unassembled WGS sequence"/>
</dbReference>
<evidence type="ECO:0000313" key="2">
    <source>
        <dbReference type="EMBL" id="MBW7466102.1"/>
    </source>
</evidence>
<dbReference type="EMBL" id="JAHYXK010000002">
    <property type="protein sequence ID" value="MBW7466102.1"/>
    <property type="molecule type" value="Genomic_DNA"/>
</dbReference>
<name>A0ABS7CQH8_9BACT</name>
<reference evidence="2 3" key="1">
    <citation type="journal article" date="2016" name="Int. J. Syst. Evol. Microbiol.">
        <title>Pontibacter aydingkolensis sp. nov., isolated from soil of a salt lake.</title>
        <authorList>
            <person name="Osman G."/>
            <person name="Zhang T."/>
            <person name="Lou K."/>
            <person name="Gao Y."/>
            <person name="Chang W."/>
            <person name="Lin Q."/>
            <person name="Yang H.M."/>
            <person name="Huo X.D."/>
            <person name="Wang N."/>
        </authorList>
    </citation>
    <scope>NUCLEOTIDE SEQUENCE [LARGE SCALE GENOMIC DNA]</scope>
    <source>
        <strain evidence="2 3">KACC 19255</strain>
    </source>
</reference>
<feature type="transmembrane region" description="Helical" evidence="1">
    <location>
        <begin position="161"/>
        <end position="179"/>
    </location>
</feature>
<feature type="transmembrane region" description="Helical" evidence="1">
    <location>
        <begin position="82"/>
        <end position="100"/>
    </location>
</feature>
<organism evidence="2 3">
    <name type="scientific">Pontibacter aydingkolensis</name>
    <dbReference type="NCBI Taxonomy" id="1911536"/>
    <lineage>
        <taxon>Bacteria</taxon>
        <taxon>Pseudomonadati</taxon>
        <taxon>Bacteroidota</taxon>
        <taxon>Cytophagia</taxon>
        <taxon>Cytophagales</taxon>
        <taxon>Hymenobacteraceae</taxon>
        <taxon>Pontibacter</taxon>
    </lineage>
</organism>
<gene>
    <name evidence="2" type="ORF">K0O23_03410</name>
</gene>
<feature type="transmembrane region" description="Helical" evidence="1">
    <location>
        <begin position="132"/>
        <end position="149"/>
    </location>
</feature>
<feature type="transmembrane region" description="Helical" evidence="1">
    <location>
        <begin position="107"/>
        <end position="126"/>
    </location>
</feature>
<dbReference type="RefSeq" id="WP_219875987.1">
    <property type="nucleotide sequence ID" value="NZ_JAHYXK010000002.1"/>
</dbReference>
<keyword evidence="1" id="KW-0472">Membrane</keyword>